<organism evidence="2 3">
    <name type="scientific">Yoonia sediminilitoris</name>
    <dbReference type="NCBI Taxonomy" id="1286148"/>
    <lineage>
        <taxon>Bacteria</taxon>
        <taxon>Pseudomonadati</taxon>
        <taxon>Pseudomonadota</taxon>
        <taxon>Alphaproteobacteria</taxon>
        <taxon>Rhodobacterales</taxon>
        <taxon>Paracoccaceae</taxon>
        <taxon>Yoonia</taxon>
    </lineage>
</organism>
<dbReference type="AlphaFoldDB" id="A0A2T6KMI1"/>
<dbReference type="OrthoDB" id="9802846at2"/>
<accession>A0A2T6KMI1</accession>
<dbReference type="Proteomes" id="UP000244523">
    <property type="component" value="Unassembled WGS sequence"/>
</dbReference>
<name>A0A2T6KMI1_9RHOB</name>
<dbReference type="InterPro" id="IPR007048">
    <property type="entry name" value="IraD/Gp25-like"/>
</dbReference>
<proteinExistence type="predicted"/>
<gene>
    <name evidence="2" type="ORF">C8N45_102396</name>
</gene>
<evidence type="ECO:0000313" key="2">
    <source>
        <dbReference type="EMBL" id="PUB17384.1"/>
    </source>
</evidence>
<comment type="caution">
    <text evidence="2">The sequence shown here is derived from an EMBL/GenBank/DDBJ whole genome shotgun (WGS) entry which is preliminary data.</text>
</comment>
<evidence type="ECO:0000313" key="3">
    <source>
        <dbReference type="Proteomes" id="UP000244523"/>
    </source>
</evidence>
<feature type="domain" description="IraD/Gp25-like" evidence="1">
    <location>
        <begin position="30"/>
        <end position="126"/>
    </location>
</feature>
<evidence type="ECO:0000259" key="1">
    <source>
        <dbReference type="Pfam" id="PF04965"/>
    </source>
</evidence>
<dbReference type="SUPFAM" id="SSF160719">
    <property type="entry name" value="gpW/gp25-like"/>
    <property type="match status" value="1"/>
</dbReference>
<protein>
    <recommendedName>
        <fullName evidence="1">IraD/Gp25-like domain-containing protein</fullName>
    </recommendedName>
</protein>
<dbReference type="Gene3D" id="3.10.450.40">
    <property type="match status" value="1"/>
</dbReference>
<keyword evidence="3" id="KW-1185">Reference proteome</keyword>
<dbReference type="Pfam" id="PF04965">
    <property type="entry name" value="GPW_gp25"/>
    <property type="match status" value="1"/>
</dbReference>
<sequence>MAFEDPGFLGRGWAFPPSFDPHTGEATLVSAAEDINQSLRILFETRPGERVMHPEFGCRIHDYLFDPMNNATMRAIEAAIARAILFYEARIQTHSVRAQIKTRQDQIDAGSGQLDIAVLYTITQTNTRHNAVFPFYITQGTLITDKPIEVLE</sequence>
<dbReference type="RefSeq" id="WP_108385506.1">
    <property type="nucleotide sequence ID" value="NZ_QBUD01000002.1"/>
</dbReference>
<dbReference type="EMBL" id="QBUD01000002">
    <property type="protein sequence ID" value="PUB17384.1"/>
    <property type="molecule type" value="Genomic_DNA"/>
</dbReference>
<reference evidence="2 3" key="1">
    <citation type="submission" date="2018-04" db="EMBL/GenBank/DDBJ databases">
        <title>Genomic Encyclopedia of Archaeal and Bacterial Type Strains, Phase II (KMG-II): from individual species to whole genera.</title>
        <authorList>
            <person name="Goeker M."/>
        </authorList>
    </citation>
    <scope>NUCLEOTIDE SEQUENCE [LARGE SCALE GENOMIC DNA]</scope>
    <source>
        <strain evidence="2 3">DSM 29955</strain>
    </source>
</reference>